<keyword evidence="4" id="KW-1185">Reference proteome</keyword>
<dbReference type="InterPro" id="IPR036761">
    <property type="entry name" value="TTHA0802/YceI-like_sf"/>
</dbReference>
<evidence type="ECO:0000313" key="3">
    <source>
        <dbReference type="EMBL" id="TQM76118.1"/>
    </source>
</evidence>
<sequence length="184" mass="19569">MGITIGEYTFGPETGRLVIETGRSGAVAKAGHDLLIEVTRWHGQAMIDTADAAACAVSVTADAGSLEVRRGTGGVKPLTAGDRAEIERIVRERILKTARHPEITFRSARVEGTADSFRVEGPLTIMGVTRDVVVTGTIAGGRARGSAVVTQSRWGIRPYSAFLGALRVADDVTVRFDVALVPRR</sequence>
<evidence type="ECO:0000313" key="4">
    <source>
        <dbReference type="Proteomes" id="UP000319213"/>
    </source>
</evidence>
<dbReference type="Gene3D" id="2.40.128.110">
    <property type="entry name" value="Lipid/polyisoprenoid-binding, YceI-like"/>
    <property type="match status" value="1"/>
</dbReference>
<dbReference type="SUPFAM" id="SSF101874">
    <property type="entry name" value="YceI-like"/>
    <property type="match status" value="1"/>
</dbReference>
<proteinExistence type="inferred from homology"/>
<evidence type="ECO:0000256" key="1">
    <source>
        <dbReference type="ARBA" id="ARBA00008812"/>
    </source>
</evidence>
<protein>
    <submittedName>
        <fullName evidence="3">Polyisoprenoid-binding protein YceI</fullName>
    </submittedName>
</protein>
<dbReference type="Pfam" id="PF04264">
    <property type="entry name" value="YceI"/>
    <property type="match status" value="1"/>
</dbReference>
<evidence type="ECO:0000259" key="2">
    <source>
        <dbReference type="SMART" id="SM00867"/>
    </source>
</evidence>
<dbReference type="AlphaFoldDB" id="A0A543IZX3"/>
<comment type="caution">
    <text evidence="3">The sequence shown here is derived from an EMBL/GenBank/DDBJ whole genome shotgun (WGS) entry which is preliminary data.</text>
</comment>
<name>A0A543IZX3_9ACTN</name>
<accession>A0A543IZX3</accession>
<comment type="similarity">
    <text evidence="1">Belongs to the UPF0312 family.</text>
</comment>
<dbReference type="InterPro" id="IPR007372">
    <property type="entry name" value="Lipid/polyisoprenoid-bd_YceI"/>
</dbReference>
<dbReference type="PANTHER" id="PTHR34406:SF1">
    <property type="entry name" value="PROTEIN YCEI"/>
    <property type="match status" value="1"/>
</dbReference>
<dbReference type="Proteomes" id="UP000319213">
    <property type="component" value="Unassembled WGS sequence"/>
</dbReference>
<reference evidence="3 4" key="1">
    <citation type="submission" date="2019-06" db="EMBL/GenBank/DDBJ databases">
        <title>Sequencing the genomes of 1000 actinobacteria strains.</title>
        <authorList>
            <person name="Klenk H.-P."/>
        </authorList>
    </citation>
    <scope>NUCLEOTIDE SEQUENCE [LARGE SCALE GENOMIC DNA]</scope>
    <source>
        <strain evidence="3 4">DSM 43186</strain>
    </source>
</reference>
<feature type="domain" description="Lipid/polyisoprenoid-binding YceI-like" evidence="2">
    <location>
        <begin position="16"/>
        <end position="181"/>
    </location>
</feature>
<dbReference type="PANTHER" id="PTHR34406">
    <property type="entry name" value="PROTEIN YCEI"/>
    <property type="match status" value="1"/>
</dbReference>
<gene>
    <name evidence="3" type="ORF">FHX40_2843</name>
</gene>
<dbReference type="EMBL" id="VFPQ01000001">
    <property type="protein sequence ID" value="TQM76118.1"/>
    <property type="molecule type" value="Genomic_DNA"/>
</dbReference>
<dbReference type="SMART" id="SM00867">
    <property type="entry name" value="YceI"/>
    <property type="match status" value="1"/>
</dbReference>
<dbReference type="RefSeq" id="WP_189136136.1">
    <property type="nucleotide sequence ID" value="NZ_BMPV01000001.1"/>
</dbReference>
<organism evidence="3 4">
    <name type="scientific">Thermopolyspora flexuosa</name>
    <dbReference type="NCBI Taxonomy" id="103836"/>
    <lineage>
        <taxon>Bacteria</taxon>
        <taxon>Bacillati</taxon>
        <taxon>Actinomycetota</taxon>
        <taxon>Actinomycetes</taxon>
        <taxon>Streptosporangiales</taxon>
        <taxon>Streptosporangiaceae</taxon>
        <taxon>Thermopolyspora</taxon>
    </lineage>
</organism>